<reference evidence="3" key="1">
    <citation type="submission" date="2017-06" db="EMBL/GenBank/DDBJ databases">
        <authorList>
            <person name="Varghese N."/>
            <person name="Submissions S."/>
        </authorList>
    </citation>
    <scope>NUCLEOTIDE SEQUENCE [LARGE SCALE GENOMIC DNA]</scope>
    <source>
        <strain evidence="3">DSM 28041</strain>
    </source>
</reference>
<dbReference type="AlphaFoldDB" id="A0A238ZW16"/>
<dbReference type="Proteomes" id="UP000198310">
    <property type="component" value="Unassembled WGS sequence"/>
</dbReference>
<gene>
    <name evidence="2" type="ORF">SAMN06269173_11029</name>
</gene>
<proteinExistence type="predicted"/>
<dbReference type="RefSeq" id="WP_089333709.1">
    <property type="nucleotide sequence ID" value="NZ_FZNS01000010.1"/>
</dbReference>
<dbReference type="EMBL" id="FZNS01000010">
    <property type="protein sequence ID" value="SNR87607.1"/>
    <property type="molecule type" value="Genomic_DNA"/>
</dbReference>
<keyword evidence="1" id="KW-0472">Membrane</keyword>
<keyword evidence="1" id="KW-0812">Transmembrane</keyword>
<feature type="transmembrane region" description="Helical" evidence="1">
    <location>
        <begin position="12"/>
        <end position="30"/>
    </location>
</feature>
<evidence type="ECO:0000313" key="2">
    <source>
        <dbReference type="EMBL" id="SNR87607.1"/>
    </source>
</evidence>
<name>A0A238ZW16_9BACT</name>
<protein>
    <submittedName>
        <fullName evidence="2">Uncharacterized protein</fullName>
    </submittedName>
</protein>
<sequence>MKIITKYIVSDLVAAYLARLIIAFLMSYLADTALVDVDSACWILDVTIIEILGEQALHILLSPEAGLGDALVIPLAYFPFLQRELAQPEPACGWVPEGNGITSTVYWPELGQRCSVNRLHGMHFEYQMATMYALA</sequence>
<evidence type="ECO:0000256" key="1">
    <source>
        <dbReference type="SAM" id="Phobius"/>
    </source>
</evidence>
<organism evidence="2 3">
    <name type="scientific">Hymenobacter mucosus</name>
    <dbReference type="NCBI Taxonomy" id="1411120"/>
    <lineage>
        <taxon>Bacteria</taxon>
        <taxon>Pseudomonadati</taxon>
        <taxon>Bacteroidota</taxon>
        <taxon>Cytophagia</taxon>
        <taxon>Cytophagales</taxon>
        <taxon>Hymenobacteraceae</taxon>
        <taxon>Hymenobacter</taxon>
    </lineage>
</organism>
<keyword evidence="3" id="KW-1185">Reference proteome</keyword>
<keyword evidence="1" id="KW-1133">Transmembrane helix</keyword>
<accession>A0A238ZW16</accession>
<evidence type="ECO:0000313" key="3">
    <source>
        <dbReference type="Proteomes" id="UP000198310"/>
    </source>
</evidence>